<dbReference type="AlphaFoldDB" id="A0A834YV10"/>
<protein>
    <recommendedName>
        <fullName evidence="5">Knotted 1-binding protein 36</fullName>
    </recommendedName>
</protein>
<accession>A0A834YV10</accession>
<dbReference type="PANTHER" id="PTHR35500:SF1">
    <property type="entry name" value="OS03G0108700 PROTEIN"/>
    <property type="match status" value="1"/>
</dbReference>
<evidence type="ECO:0000256" key="1">
    <source>
        <dbReference type="SAM" id="Coils"/>
    </source>
</evidence>
<evidence type="ECO:0000256" key="2">
    <source>
        <dbReference type="SAM" id="MobiDB-lite"/>
    </source>
</evidence>
<organism evidence="3 4">
    <name type="scientific">Tetracentron sinense</name>
    <name type="common">Spur-leaf</name>
    <dbReference type="NCBI Taxonomy" id="13715"/>
    <lineage>
        <taxon>Eukaryota</taxon>
        <taxon>Viridiplantae</taxon>
        <taxon>Streptophyta</taxon>
        <taxon>Embryophyta</taxon>
        <taxon>Tracheophyta</taxon>
        <taxon>Spermatophyta</taxon>
        <taxon>Magnoliopsida</taxon>
        <taxon>Trochodendrales</taxon>
        <taxon>Trochodendraceae</taxon>
        <taxon>Tetracentron</taxon>
    </lineage>
</organism>
<keyword evidence="4" id="KW-1185">Reference proteome</keyword>
<sequence length="134" mass="15535">MENEEMEAVRKRMKTAMEENEGVEGGGAVEETTEEEETGRIMAGSEEIELNITHVLERIERFTQLVSELLESGKTLFKELSNEFEERMITIHKDQMEKWQEEIKELRSLDASNEEASALLHNAQYLLQNVRMDS</sequence>
<proteinExistence type="predicted"/>
<evidence type="ECO:0000313" key="4">
    <source>
        <dbReference type="Proteomes" id="UP000655225"/>
    </source>
</evidence>
<keyword evidence="1" id="KW-0175">Coiled coil</keyword>
<evidence type="ECO:0008006" key="5">
    <source>
        <dbReference type="Google" id="ProtNLM"/>
    </source>
</evidence>
<comment type="caution">
    <text evidence="3">The sequence shown here is derived from an EMBL/GenBank/DDBJ whole genome shotgun (WGS) entry which is preliminary data.</text>
</comment>
<dbReference type="OMA" id="IEMHINF"/>
<dbReference type="EMBL" id="JABCRI010000014">
    <property type="protein sequence ID" value="KAF8394775.1"/>
    <property type="molecule type" value="Genomic_DNA"/>
</dbReference>
<feature type="region of interest" description="Disordered" evidence="2">
    <location>
        <begin position="1"/>
        <end position="41"/>
    </location>
</feature>
<dbReference type="PANTHER" id="PTHR35500">
    <property type="entry name" value="OS03G0108700 PROTEIN"/>
    <property type="match status" value="1"/>
</dbReference>
<dbReference type="Proteomes" id="UP000655225">
    <property type="component" value="Unassembled WGS sequence"/>
</dbReference>
<gene>
    <name evidence="3" type="ORF">HHK36_020990</name>
</gene>
<reference evidence="3 4" key="1">
    <citation type="submission" date="2020-04" db="EMBL/GenBank/DDBJ databases">
        <title>Plant Genome Project.</title>
        <authorList>
            <person name="Zhang R.-G."/>
        </authorList>
    </citation>
    <scope>NUCLEOTIDE SEQUENCE [LARGE SCALE GENOMIC DNA]</scope>
    <source>
        <strain evidence="3">YNK0</strain>
        <tissue evidence="3">Leaf</tissue>
    </source>
</reference>
<evidence type="ECO:0000313" key="3">
    <source>
        <dbReference type="EMBL" id="KAF8394775.1"/>
    </source>
</evidence>
<feature type="coiled-coil region" evidence="1">
    <location>
        <begin position="82"/>
        <end position="109"/>
    </location>
</feature>
<name>A0A834YV10_TETSI</name>
<dbReference type="OrthoDB" id="1933196at2759"/>